<name>A0A1W6L4Y2_9BURK</name>
<keyword evidence="2" id="KW-1185">Reference proteome</keyword>
<reference evidence="1 2" key="1">
    <citation type="submission" date="2016-04" db="EMBL/GenBank/DDBJ databases">
        <title>Complete genome sequence of natural rubber-degrading, novel Gram-negative bacterium, Rhizobacter gummiphilus strain NS21.</title>
        <authorList>
            <person name="Tabata M."/>
            <person name="Kasai D."/>
            <person name="Fukuda M."/>
        </authorList>
    </citation>
    <scope>NUCLEOTIDE SEQUENCE [LARGE SCALE GENOMIC DNA]</scope>
    <source>
        <strain evidence="1 2">NS21</strain>
    </source>
</reference>
<organism evidence="1 2">
    <name type="scientific">Piscinibacter gummiphilus</name>
    <dbReference type="NCBI Taxonomy" id="946333"/>
    <lineage>
        <taxon>Bacteria</taxon>
        <taxon>Pseudomonadati</taxon>
        <taxon>Pseudomonadota</taxon>
        <taxon>Betaproteobacteria</taxon>
        <taxon>Burkholderiales</taxon>
        <taxon>Sphaerotilaceae</taxon>
        <taxon>Piscinibacter</taxon>
    </lineage>
</organism>
<protein>
    <submittedName>
        <fullName evidence="1">Uncharacterized protein</fullName>
    </submittedName>
</protein>
<dbReference type="Proteomes" id="UP000193427">
    <property type="component" value="Chromosome"/>
</dbReference>
<dbReference type="STRING" id="946333.A4W93_05090"/>
<evidence type="ECO:0000313" key="1">
    <source>
        <dbReference type="EMBL" id="ARN19333.1"/>
    </source>
</evidence>
<proteinExistence type="predicted"/>
<dbReference type="EMBL" id="CP015118">
    <property type="protein sequence ID" value="ARN19333.1"/>
    <property type="molecule type" value="Genomic_DNA"/>
</dbReference>
<dbReference type="KEGG" id="rgu:A4W93_05090"/>
<dbReference type="AlphaFoldDB" id="A0A1W6L4Y2"/>
<evidence type="ECO:0000313" key="2">
    <source>
        <dbReference type="Proteomes" id="UP000193427"/>
    </source>
</evidence>
<accession>A0A1W6L4Y2</accession>
<dbReference type="RefSeq" id="WP_085749591.1">
    <property type="nucleotide sequence ID" value="NZ_BSPR01000002.1"/>
</dbReference>
<sequence>MNPDRSPQAREAALLLHGLPDEARRGVLARLSDDERGRVMPLLDELASLGIPRRPHRVVPGVADGPQGPRDAVDRLSPEHVLDAVRSCSDVTLSLLLDAGPWSWQDTVLAGLPVERRIAVQALCGHEAPPPALVGSLCRSVLGAFAPAAKTPVRTVPRWNGLRRWFPWTR</sequence>
<gene>
    <name evidence="1" type="ORF">A4W93_05090</name>
</gene>